<name>A0A6C0IJ27_9ZZZZ</name>
<accession>A0A6C0IJ27</accession>
<protein>
    <submittedName>
        <fullName evidence="2">Uncharacterized protein</fullName>
    </submittedName>
</protein>
<feature type="transmembrane region" description="Helical" evidence="1">
    <location>
        <begin position="46"/>
        <end position="65"/>
    </location>
</feature>
<proteinExistence type="predicted"/>
<evidence type="ECO:0000256" key="1">
    <source>
        <dbReference type="SAM" id="Phobius"/>
    </source>
</evidence>
<dbReference type="EMBL" id="MN740194">
    <property type="protein sequence ID" value="QHT92799.1"/>
    <property type="molecule type" value="Genomic_DNA"/>
</dbReference>
<reference evidence="2" key="1">
    <citation type="journal article" date="2020" name="Nature">
        <title>Giant virus diversity and host interactions through global metagenomics.</title>
        <authorList>
            <person name="Schulz F."/>
            <person name="Roux S."/>
            <person name="Paez-Espino D."/>
            <person name="Jungbluth S."/>
            <person name="Walsh D.A."/>
            <person name="Denef V.J."/>
            <person name="McMahon K.D."/>
            <person name="Konstantinidis K.T."/>
            <person name="Eloe-Fadrosh E.A."/>
            <person name="Kyrpides N.C."/>
            <person name="Woyke T."/>
        </authorList>
    </citation>
    <scope>NUCLEOTIDE SEQUENCE</scope>
    <source>
        <strain evidence="2">GVMAG-M-3300023184-89</strain>
    </source>
</reference>
<keyword evidence="1" id="KW-0472">Membrane</keyword>
<sequence>MTCEAKESSCYLQKPVVLTLVIAVGGISSGYFLFPVCNDDSTPYNAYIRKVLILGGTLAGGFILAKHLIKENKCGC</sequence>
<organism evidence="2">
    <name type="scientific">viral metagenome</name>
    <dbReference type="NCBI Taxonomy" id="1070528"/>
    <lineage>
        <taxon>unclassified sequences</taxon>
        <taxon>metagenomes</taxon>
        <taxon>organismal metagenomes</taxon>
    </lineage>
</organism>
<keyword evidence="1" id="KW-1133">Transmembrane helix</keyword>
<dbReference type="AlphaFoldDB" id="A0A6C0IJ27"/>
<feature type="transmembrane region" description="Helical" evidence="1">
    <location>
        <begin position="16"/>
        <end position="34"/>
    </location>
</feature>
<keyword evidence="1" id="KW-0812">Transmembrane</keyword>
<evidence type="ECO:0000313" key="2">
    <source>
        <dbReference type="EMBL" id="QHT92799.1"/>
    </source>
</evidence>